<dbReference type="InterPro" id="IPR001870">
    <property type="entry name" value="B30.2/SPRY"/>
</dbReference>
<evidence type="ECO:0000256" key="4">
    <source>
        <dbReference type="PROSITE-ProRule" id="PRU00024"/>
    </source>
</evidence>
<organism evidence="7 8">
    <name type="scientific">Astyanax mexicanus</name>
    <name type="common">Blind cave fish</name>
    <name type="synonym">Astyanax fasciatus mexicanus</name>
    <dbReference type="NCBI Taxonomy" id="7994"/>
    <lineage>
        <taxon>Eukaryota</taxon>
        <taxon>Metazoa</taxon>
        <taxon>Chordata</taxon>
        <taxon>Craniata</taxon>
        <taxon>Vertebrata</taxon>
        <taxon>Euteleostomi</taxon>
        <taxon>Actinopterygii</taxon>
        <taxon>Neopterygii</taxon>
        <taxon>Teleostei</taxon>
        <taxon>Ostariophysi</taxon>
        <taxon>Characiformes</taxon>
        <taxon>Characoidei</taxon>
        <taxon>Acestrorhamphidae</taxon>
        <taxon>Acestrorhamphinae</taxon>
        <taxon>Astyanax</taxon>
    </lineage>
</organism>
<comment type="caution">
    <text evidence="7">The sequence shown here is derived from an EMBL/GenBank/DDBJ whole genome shotgun (WGS) entry which is preliminary data.</text>
</comment>
<dbReference type="InterPro" id="IPR058030">
    <property type="entry name" value="TRIM8/14/16/25/29/45/65_CC"/>
</dbReference>
<dbReference type="InterPro" id="IPR013320">
    <property type="entry name" value="ConA-like_dom_sf"/>
</dbReference>
<dbReference type="SMART" id="SM00449">
    <property type="entry name" value="SPRY"/>
    <property type="match status" value="1"/>
</dbReference>
<dbReference type="InterPro" id="IPR051051">
    <property type="entry name" value="E3_ubiq-ligase_TRIM/RNF"/>
</dbReference>
<evidence type="ECO:0000313" key="7">
    <source>
        <dbReference type="EMBL" id="KAG9273802.1"/>
    </source>
</evidence>
<dbReference type="GO" id="GO:0008270">
    <property type="term" value="F:zinc ion binding"/>
    <property type="evidence" value="ECO:0007669"/>
    <property type="project" value="UniProtKB-KW"/>
</dbReference>
<dbReference type="PANTHER" id="PTHR25465:SF5">
    <property type="entry name" value="E3 UBIQUITIN_ISG15 LIGASE TRIM25-RELATED"/>
    <property type="match status" value="1"/>
</dbReference>
<keyword evidence="1" id="KW-0479">Metal-binding</keyword>
<name>A0A8T2LVE7_ASTMX</name>
<dbReference type="SMART" id="SM00336">
    <property type="entry name" value="BBOX"/>
    <property type="match status" value="1"/>
</dbReference>
<evidence type="ECO:0000256" key="1">
    <source>
        <dbReference type="ARBA" id="ARBA00022723"/>
    </source>
</evidence>
<dbReference type="Gene3D" id="3.30.160.60">
    <property type="entry name" value="Classic Zinc Finger"/>
    <property type="match status" value="1"/>
</dbReference>
<evidence type="ECO:0000259" key="6">
    <source>
        <dbReference type="PROSITE" id="PS50188"/>
    </source>
</evidence>
<feature type="domain" description="B box-type" evidence="5">
    <location>
        <begin position="77"/>
        <end position="117"/>
    </location>
</feature>
<protein>
    <submittedName>
        <fullName evidence="7">Tripartite motif-containing protein 16-like</fullName>
    </submittedName>
</protein>
<dbReference type="Pfam" id="PF25600">
    <property type="entry name" value="TRIM_CC"/>
    <property type="match status" value="1"/>
</dbReference>
<dbReference type="Pfam" id="PF00643">
    <property type="entry name" value="zf-B_box"/>
    <property type="match status" value="1"/>
</dbReference>
<dbReference type="PANTHER" id="PTHR25465">
    <property type="entry name" value="B-BOX DOMAIN CONTAINING"/>
    <property type="match status" value="1"/>
</dbReference>
<dbReference type="PRINTS" id="PR01407">
    <property type="entry name" value="BUTYPHLNCDUF"/>
</dbReference>
<dbReference type="PROSITE" id="PS50119">
    <property type="entry name" value="ZF_BBOX"/>
    <property type="match status" value="1"/>
</dbReference>
<evidence type="ECO:0000313" key="8">
    <source>
        <dbReference type="Proteomes" id="UP000752171"/>
    </source>
</evidence>
<dbReference type="Gene3D" id="2.60.120.920">
    <property type="match status" value="1"/>
</dbReference>
<dbReference type="PROSITE" id="PS50188">
    <property type="entry name" value="B302_SPRY"/>
    <property type="match status" value="1"/>
</dbReference>
<dbReference type="OrthoDB" id="6270329at2759"/>
<dbReference type="Proteomes" id="UP000752171">
    <property type="component" value="Unassembled WGS sequence"/>
</dbReference>
<keyword evidence="3" id="KW-0862">Zinc</keyword>
<dbReference type="GO" id="GO:0005737">
    <property type="term" value="C:cytoplasm"/>
    <property type="evidence" value="ECO:0007669"/>
    <property type="project" value="UniProtKB-ARBA"/>
</dbReference>
<dbReference type="InterPro" id="IPR006574">
    <property type="entry name" value="PRY"/>
</dbReference>
<evidence type="ECO:0000256" key="3">
    <source>
        <dbReference type="ARBA" id="ARBA00022833"/>
    </source>
</evidence>
<dbReference type="InterPro" id="IPR003877">
    <property type="entry name" value="SPRY_dom"/>
</dbReference>
<dbReference type="SMART" id="SM00589">
    <property type="entry name" value="PRY"/>
    <property type="match status" value="1"/>
</dbReference>
<sequence length="495" mass="55876">MEETGEEISGQTLDVSAAAAEVSAAGVECDACDGRKRKAEQTCLECLASCCEPHLDLHNNRLHGGKRHKPVEATEKLQEITCPKHGKLLEVFCRTDQQCICYLCITNAHRTHDVISTEVVVAEKKIQLDKMQKRTSERIQTWEKAEEDLRHAIKTFKKSAEEAELKSDRLFTELICCMEKMQKVVKDLILAQKDAVVKEAEELVGKVQENIGALMGRDAELQNLKQLSQQHNHIQFLQSQSAYSISPLTKVIRPPALSVHPNCSFEPTTDAVSELIKKLNLFYQWSFITISERVKNTGIVSSPLPRTRQELLKYATKLTVDPDSVHDKIHLSEDDAVLTAVRESEIYFFHTKRFEKRQQALCKEGLRGSPRYWEVNCGNGGTWVSIGVSYKGIRRSGKHAPLFGRCKNSWALRKYGFSYYFWHDNKETSIKSSSLSPKIGVYLDHNAGVLAFYTVSKYTSLLYKVQTTFTEPVYAGFGLSGIGSQIQLCDLDSED</sequence>
<evidence type="ECO:0000256" key="2">
    <source>
        <dbReference type="ARBA" id="ARBA00022771"/>
    </source>
</evidence>
<dbReference type="AlphaFoldDB" id="A0A8T2LVE7"/>
<dbReference type="SUPFAM" id="SSF49899">
    <property type="entry name" value="Concanavalin A-like lectins/glucanases"/>
    <property type="match status" value="1"/>
</dbReference>
<gene>
    <name evidence="7" type="primary">TRIM16</name>
    <name evidence="7" type="ORF">AMEX_G10558</name>
</gene>
<dbReference type="Pfam" id="PF00622">
    <property type="entry name" value="SPRY"/>
    <property type="match status" value="1"/>
</dbReference>
<accession>A0A8T2LVE7</accession>
<reference evidence="7 8" key="1">
    <citation type="submission" date="2021-07" db="EMBL/GenBank/DDBJ databases">
        <authorList>
            <person name="Imarazene B."/>
            <person name="Zahm M."/>
            <person name="Klopp C."/>
            <person name="Cabau C."/>
            <person name="Beille S."/>
            <person name="Jouanno E."/>
            <person name="Castinel A."/>
            <person name="Lluch J."/>
            <person name="Gil L."/>
            <person name="Kuchtly C."/>
            <person name="Lopez Roques C."/>
            <person name="Donnadieu C."/>
            <person name="Parrinello H."/>
            <person name="Journot L."/>
            <person name="Du K."/>
            <person name="Schartl M."/>
            <person name="Retaux S."/>
            <person name="Guiguen Y."/>
        </authorList>
    </citation>
    <scope>NUCLEOTIDE SEQUENCE [LARGE SCALE GENOMIC DNA]</scope>
    <source>
        <strain evidence="7">Pach_M1</strain>
        <tissue evidence="7">Testis</tissue>
    </source>
</reference>
<dbReference type="CDD" id="cd19769">
    <property type="entry name" value="Bbox2_TRIM16-like"/>
    <property type="match status" value="1"/>
</dbReference>
<dbReference type="Gene3D" id="4.10.830.40">
    <property type="match status" value="1"/>
</dbReference>
<dbReference type="EMBL" id="JAICCE010000008">
    <property type="protein sequence ID" value="KAG9273802.1"/>
    <property type="molecule type" value="Genomic_DNA"/>
</dbReference>
<proteinExistence type="predicted"/>
<dbReference type="InterPro" id="IPR003879">
    <property type="entry name" value="Butyrophylin_SPRY"/>
</dbReference>
<dbReference type="InterPro" id="IPR043136">
    <property type="entry name" value="B30.2/SPRY_sf"/>
</dbReference>
<keyword evidence="2 4" id="KW-0863">Zinc-finger</keyword>
<dbReference type="SUPFAM" id="SSF57845">
    <property type="entry name" value="B-box zinc-binding domain"/>
    <property type="match status" value="1"/>
</dbReference>
<evidence type="ECO:0000259" key="5">
    <source>
        <dbReference type="PROSITE" id="PS50119"/>
    </source>
</evidence>
<dbReference type="InterPro" id="IPR000315">
    <property type="entry name" value="Znf_B-box"/>
</dbReference>
<feature type="domain" description="B30.2/SPRY" evidence="6">
    <location>
        <begin position="298"/>
        <end position="495"/>
    </location>
</feature>